<dbReference type="Pfam" id="PF13420">
    <property type="entry name" value="Acetyltransf_4"/>
    <property type="match status" value="1"/>
</dbReference>
<feature type="domain" description="N-acetyltransferase" evidence="1">
    <location>
        <begin position="1"/>
        <end position="166"/>
    </location>
</feature>
<dbReference type="InterPro" id="IPR050276">
    <property type="entry name" value="MshD_Acetyltransferase"/>
</dbReference>
<reference evidence="2 3" key="1">
    <citation type="submission" date="2016-10" db="EMBL/GenBank/DDBJ databases">
        <authorList>
            <person name="de Groot N.N."/>
        </authorList>
    </citation>
    <scope>NUCLEOTIDE SEQUENCE [LARGE SCALE GENOMIC DNA]</scope>
    <source>
        <strain evidence="2 3">CGMCC 1.10449</strain>
    </source>
</reference>
<organism evidence="2 3">
    <name type="scientific">Virgibacillus salinus</name>
    <dbReference type="NCBI Taxonomy" id="553311"/>
    <lineage>
        <taxon>Bacteria</taxon>
        <taxon>Bacillati</taxon>
        <taxon>Bacillota</taxon>
        <taxon>Bacilli</taxon>
        <taxon>Bacillales</taxon>
        <taxon>Bacillaceae</taxon>
        <taxon>Virgibacillus</taxon>
    </lineage>
</organism>
<dbReference type="CDD" id="cd04301">
    <property type="entry name" value="NAT_SF"/>
    <property type="match status" value="1"/>
</dbReference>
<keyword evidence="2" id="KW-0808">Transferase</keyword>
<keyword evidence="3" id="KW-1185">Reference proteome</keyword>
<dbReference type="EMBL" id="FNKD01000003">
    <property type="protein sequence ID" value="SDQ84025.1"/>
    <property type="molecule type" value="Genomic_DNA"/>
</dbReference>
<dbReference type="InterPro" id="IPR000182">
    <property type="entry name" value="GNAT_dom"/>
</dbReference>
<accession>A0A1H1E5H6</accession>
<proteinExistence type="predicted"/>
<evidence type="ECO:0000313" key="2">
    <source>
        <dbReference type="EMBL" id="SDQ84025.1"/>
    </source>
</evidence>
<evidence type="ECO:0000259" key="1">
    <source>
        <dbReference type="PROSITE" id="PS51186"/>
    </source>
</evidence>
<dbReference type="PROSITE" id="PS51186">
    <property type="entry name" value="GNAT"/>
    <property type="match status" value="1"/>
</dbReference>
<dbReference type="SUPFAM" id="SSF55729">
    <property type="entry name" value="Acyl-CoA N-acyltransferases (Nat)"/>
    <property type="match status" value="1"/>
</dbReference>
<dbReference type="STRING" id="553311.SAMN05216231_2736"/>
<dbReference type="Proteomes" id="UP000199444">
    <property type="component" value="Unassembled WGS sequence"/>
</dbReference>
<sequence>MDIRILEPEDAEAYRKLRLEALLNSPEAFISSYDEVKNNSADVYKVRFQSDNAYNFGAFEDNQLIGVVTLVRETKVKIDHRTTVYAVYVTPYKRGRGVSKQLLQTAINHANSIDGVEQVCISVVTKNDTAKSLYYALGFVPFGTHKRAVKLGDTYYDEEHMVLFFQ</sequence>
<dbReference type="GO" id="GO:0016747">
    <property type="term" value="F:acyltransferase activity, transferring groups other than amino-acyl groups"/>
    <property type="evidence" value="ECO:0007669"/>
    <property type="project" value="InterPro"/>
</dbReference>
<protein>
    <submittedName>
        <fullName evidence="2">Protein N-acetyltransferase, RimJ/RimL family</fullName>
    </submittedName>
</protein>
<dbReference type="PANTHER" id="PTHR43617">
    <property type="entry name" value="L-AMINO ACID N-ACETYLTRANSFERASE"/>
    <property type="match status" value="1"/>
</dbReference>
<evidence type="ECO:0000313" key="3">
    <source>
        <dbReference type="Proteomes" id="UP000199444"/>
    </source>
</evidence>
<dbReference type="Gene3D" id="3.40.630.30">
    <property type="match status" value="1"/>
</dbReference>
<dbReference type="InterPro" id="IPR016181">
    <property type="entry name" value="Acyl_CoA_acyltransferase"/>
</dbReference>
<dbReference type="AlphaFoldDB" id="A0A1H1E5H6"/>
<name>A0A1H1E5H6_9BACI</name>
<gene>
    <name evidence="2" type="ORF">SAMN05216231_2736</name>
</gene>
<dbReference type="RefSeq" id="WP_092493527.1">
    <property type="nucleotide sequence ID" value="NZ_FNKD01000003.1"/>
</dbReference>
<dbReference type="PANTHER" id="PTHR43617:SF33">
    <property type="entry name" value="SPORE COAT POLYSACCHARIDE BIOSYNTHESIS PROTEIN SPSD"/>
    <property type="match status" value="1"/>
</dbReference>